<evidence type="ECO:0000313" key="3">
    <source>
        <dbReference type="EMBL" id="KAA0015490.1"/>
    </source>
</evidence>
<dbReference type="EMBL" id="VTPX01000021">
    <property type="protein sequence ID" value="KAA0015490.1"/>
    <property type="molecule type" value="Genomic_DNA"/>
</dbReference>
<dbReference type="RefSeq" id="WP_149437789.1">
    <property type="nucleotide sequence ID" value="NZ_VTPX01000021.1"/>
</dbReference>
<feature type="transmembrane region" description="Helical" evidence="2">
    <location>
        <begin position="52"/>
        <end position="74"/>
    </location>
</feature>
<feature type="compositionally biased region" description="Low complexity" evidence="1">
    <location>
        <begin position="19"/>
        <end position="30"/>
    </location>
</feature>
<keyword evidence="4" id="KW-1185">Reference proteome</keyword>
<name>A0A640W6L3_9GAMM</name>
<gene>
    <name evidence="3" type="ORF">F0A16_20595</name>
</gene>
<keyword evidence="2" id="KW-0472">Membrane</keyword>
<evidence type="ECO:0000256" key="1">
    <source>
        <dbReference type="SAM" id="MobiDB-lite"/>
    </source>
</evidence>
<sequence length="95" mass="9643">MRVDSGRVIAYGGGSGVTALSSSAKASGAGVMPSPGDAMTLLNMPLFQFGGVQVVTADIVSIAGVVLVIARLSFDVVKYLDERRRSRRGGGGAAD</sequence>
<dbReference type="Proteomes" id="UP000466024">
    <property type="component" value="Unassembled WGS sequence"/>
</dbReference>
<evidence type="ECO:0000313" key="4">
    <source>
        <dbReference type="Proteomes" id="UP000466024"/>
    </source>
</evidence>
<dbReference type="AlphaFoldDB" id="A0A640W6L3"/>
<proteinExistence type="predicted"/>
<comment type="caution">
    <text evidence="3">The sequence shown here is derived from an EMBL/GenBank/DDBJ whole genome shotgun (WGS) entry which is preliminary data.</text>
</comment>
<protein>
    <submittedName>
        <fullName evidence="3">Uncharacterized protein</fullName>
    </submittedName>
</protein>
<reference evidence="3 4" key="1">
    <citation type="submission" date="2019-08" db="EMBL/GenBank/DDBJ databases">
        <title>Bioinformatics analysis of the strain L3 and L5.</title>
        <authorList>
            <person name="Li X."/>
        </authorList>
    </citation>
    <scope>NUCLEOTIDE SEQUENCE [LARGE SCALE GENOMIC DNA]</scope>
    <source>
        <strain evidence="3 4">L3</strain>
    </source>
</reference>
<accession>A0A640W6L3</accession>
<keyword evidence="2" id="KW-0812">Transmembrane</keyword>
<feature type="region of interest" description="Disordered" evidence="1">
    <location>
        <begin position="13"/>
        <end position="32"/>
    </location>
</feature>
<keyword evidence="2" id="KW-1133">Transmembrane helix</keyword>
<evidence type="ECO:0000256" key="2">
    <source>
        <dbReference type="SAM" id="Phobius"/>
    </source>
</evidence>
<organism evidence="3 4">
    <name type="scientific">Salinicola corii</name>
    <dbReference type="NCBI Taxonomy" id="2606937"/>
    <lineage>
        <taxon>Bacteria</taxon>
        <taxon>Pseudomonadati</taxon>
        <taxon>Pseudomonadota</taxon>
        <taxon>Gammaproteobacteria</taxon>
        <taxon>Oceanospirillales</taxon>
        <taxon>Halomonadaceae</taxon>
        <taxon>Salinicola</taxon>
    </lineage>
</organism>